<keyword evidence="2" id="KW-1185">Reference proteome</keyword>
<dbReference type="RefSeq" id="WP_121461957.1">
    <property type="nucleotide sequence ID" value="NZ_RBXB01000002.1"/>
</dbReference>
<evidence type="ECO:0000313" key="1">
    <source>
        <dbReference type="EMBL" id="RKS98247.1"/>
    </source>
</evidence>
<dbReference type="AlphaFoldDB" id="A0A495SDI3"/>
<dbReference type="EMBL" id="RBXB01000002">
    <property type="protein sequence ID" value="RKS98247.1"/>
    <property type="molecule type" value="Genomic_DNA"/>
</dbReference>
<comment type="caution">
    <text evidence="1">The sequence shown here is derived from an EMBL/GenBank/DDBJ whole genome shotgun (WGS) entry which is preliminary data.</text>
</comment>
<reference evidence="1 2" key="1">
    <citation type="submission" date="2018-10" db="EMBL/GenBank/DDBJ databases">
        <title>Genomic Encyclopedia of Archaeal and Bacterial Type Strains, Phase II (KMG-II): from individual species to whole genera.</title>
        <authorList>
            <person name="Goeker M."/>
        </authorList>
    </citation>
    <scope>NUCLEOTIDE SEQUENCE [LARGE SCALE GENOMIC DNA]</scope>
    <source>
        <strain evidence="1 2">DSM 14219</strain>
    </source>
</reference>
<dbReference type="Proteomes" id="UP000272428">
    <property type="component" value="Unassembled WGS sequence"/>
</dbReference>
<organism evidence="1 2">
    <name type="scientific">Chryseobacterium defluvii</name>
    <dbReference type="NCBI Taxonomy" id="160396"/>
    <lineage>
        <taxon>Bacteria</taxon>
        <taxon>Pseudomonadati</taxon>
        <taxon>Bacteroidota</taxon>
        <taxon>Flavobacteriia</taxon>
        <taxon>Flavobacteriales</taxon>
        <taxon>Weeksellaceae</taxon>
        <taxon>Chryseobacterium group</taxon>
        <taxon>Chryseobacterium</taxon>
    </lineage>
</organism>
<name>A0A495SDI3_9FLAO</name>
<sequence length="91" mass="10690">MRTDKNLVQLLINERSSTVFGGLCNAVALLKSFDKISNSERKRLDEIVAFIEPHRRYDQFYYWNPCNTKIRIQKLSELQFDSNGKLLEHGK</sequence>
<protein>
    <submittedName>
        <fullName evidence="1">Uncharacterized protein</fullName>
    </submittedName>
</protein>
<gene>
    <name evidence="1" type="ORF">BCF58_2388</name>
</gene>
<proteinExistence type="predicted"/>
<evidence type="ECO:0000313" key="2">
    <source>
        <dbReference type="Proteomes" id="UP000272428"/>
    </source>
</evidence>
<accession>A0A495SDI3</accession>